<protein>
    <submittedName>
        <fullName evidence="1">Uncharacterized protein</fullName>
    </submittedName>
</protein>
<accession>A0ABW1MUP7</accession>
<reference evidence="2" key="1">
    <citation type="journal article" date="2019" name="Int. J. Syst. Evol. Microbiol.">
        <title>The Global Catalogue of Microorganisms (GCM) 10K type strain sequencing project: providing services to taxonomists for standard genome sequencing and annotation.</title>
        <authorList>
            <consortium name="The Broad Institute Genomics Platform"/>
            <consortium name="The Broad Institute Genome Sequencing Center for Infectious Disease"/>
            <person name="Wu L."/>
            <person name="Ma J."/>
        </authorList>
    </citation>
    <scope>NUCLEOTIDE SEQUENCE [LARGE SCALE GENOMIC DNA]</scope>
    <source>
        <strain evidence="2">CGMCC 1.15180</strain>
    </source>
</reference>
<dbReference type="Proteomes" id="UP001596139">
    <property type="component" value="Unassembled WGS sequence"/>
</dbReference>
<organism evidence="1 2">
    <name type="scientific">Streptomyces ochraceiscleroticus</name>
    <dbReference type="NCBI Taxonomy" id="47761"/>
    <lineage>
        <taxon>Bacteria</taxon>
        <taxon>Bacillati</taxon>
        <taxon>Actinomycetota</taxon>
        <taxon>Actinomycetes</taxon>
        <taxon>Kitasatosporales</taxon>
        <taxon>Streptomycetaceae</taxon>
        <taxon>Streptomyces</taxon>
    </lineage>
</organism>
<evidence type="ECO:0000313" key="1">
    <source>
        <dbReference type="EMBL" id="MFC6066998.1"/>
    </source>
</evidence>
<keyword evidence="2" id="KW-1185">Reference proteome</keyword>
<evidence type="ECO:0000313" key="2">
    <source>
        <dbReference type="Proteomes" id="UP001596139"/>
    </source>
</evidence>
<comment type="caution">
    <text evidence="1">The sequence shown here is derived from an EMBL/GenBank/DDBJ whole genome shotgun (WGS) entry which is preliminary data.</text>
</comment>
<dbReference type="RefSeq" id="WP_031054808.1">
    <property type="nucleotide sequence ID" value="NZ_JBHSPX010000009.1"/>
</dbReference>
<dbReference type="EMBL" id="JBHSPX010000009">
    <property type="protein sequence ID" value="MFC6066998.1"/>
    <property type="molecule type" value="Genomic_DNA"/>
</dbReference>
<proteinExistence type="predicted"/>
<gene>
    <name evidence="1" type="ORF">ACFP4F_31265</name>
</gene>
<sequence length="145" mass="15784">MTLLVPVGADALVIVDLLGGTMLPTGAVYDGQAPEQAAQNVLHGVPGGLPLVRRVALAWVQMRRRKVITHVLATEPMPRKDVEQLIYRDPRAEVRVLPTLQVIDKLTPKGRLRALVGLQALATGETAYIEGDVVRTATPPRLMQR</sequence>
<name>A0ABW1MUP7_9ACTN</name>